<keyword evidence="5 11" id="KW-0862">Zinc</keyword>
<keyword evidence="6" id="KW-0805">Transcription regulation</keyword>
<sequence length="592" mass="67078">MSSYDCMDLCRLCLVKDRVSVPIFEGEGDVRQIFLKIAACLPVKVGREDKLPKKICDDCVYKVELLYEFWNTTANAEKQLLQWLGEDGEDKQGYVSNVMESELMKQETVENRLESSVMQSEDHQNSMNMNMMDQMGLTMPIIMTTDQQQITSVPMSSSGNNIQAVPGTSAQSPRGRKSGNNEEDEEESEDEDNSDDDCDNDGGINVKEETPETGRNVEPSFVNVTIPCDEAGPSGLQQQKLSEIPEMVMGPSSEGDPKSGHGMMETIAHSSPAAYRVVVVCKPSGEKTTSLILGDKEIARNIPLMLPTKDPLCTRDQMLSATVECPICHRKFADRAAVNKHTSSAHKSAYKCKHCDTCFFTQTGLNQHMATHKHPLVFPCHQCKKKYKRRDGLNLHIVRAHSKIQAKFTCDDCDKPFQLKADLLVHMSRAHMLQECRFCHKIVKDLKNHEDAHKKKNADIIDENCDLCGQRFRSKARYDSHRKKHKDGRNLECKECGLVFPGHRALINHRDRAHRSGTTCEICKKVFYSITNYYQHVLVHAGIKPYKCDVCSENFSQRTSLKRHRERHEGPLPPFDEVTRIAHLAKEYLDTL</sequence>
<dbReference type="InterPro" id="IPR013087">
    <property type="entry name" value="Znf_C2H2_type"/>
</dbReference>
<evidence type="ECO:0000256" key="1">
    <source>
        <dbReference type="ARBA" id="ARBA00004123"/>
    </source>
</evidence>
<dbReference type="GO" id="GO:0005634">
    <property type="term" value="C:nucleus"/>
    <property type="evidence" value="ECO:0007669"/>
    <property type="project" value="UniProtKB-SubCell"/>
</dbReference>
<dbReference type="Gene3D" id="3.40.1800.20">
    <property type="match status" value="1"/>
</dbReference>
<dbReference type="InterPro" id="IPR036236">
    <property type="entry name" value="Znf_C2H2_sf"/>
</dbReference>
<dbReference type="SMART" id="SM00355">
    <property type="entry name" value="ZnF_C2H2"/>
    <property type="match status" value="9"/>
</dbReference>
<dbReference type="Pfam" id="PF13912">
    <property type="entry name" value="zf-C2H2_6"/>
    <property type="match status" value="1"/>
</dbReference>
<organism evidence="15">
    <name type="scientific">Fopius arisanus</name>
    <dbReference type="NCBI Taxonomy" id="64838"/>
    <lineage>
        <taxon>Eukaryota</taxon>
        <taxon>Metazoa</taxon>
        <taxon>Ecdysozoa</taxon>
        <taxon>Arthropoda</taxon>
        <taxon>Hexapoda</taxon>
        <taxon>Insecta</taxon>
        <taxon>Pterygota</taxon>
        <taxon>Neoptera</taxon>
        <taxon>Endopterygota</taxon>
        <taxon>Hymenoptera</taxon>
        <taxon>Apocrita</taxon>
        <taxon>Ichneumonoidea</taxon>
        <taxon>Braconidae</taxon>
        <taxon>Opiinae</taxon>
        <taxon>Fopius</taxon>
    </lineage>
</organism>
<evidence type="ECO:0000313" key="15">
    <source>
        <dbReference type="EMBL" id="JAG76027.1"/>
    </source>
</evidence>
<dbReference type="GO" id="GO:0000978">
    <property type="term" value="F:RNA polymerase II cis-regulatory region sequence-specific DNA binding"/>
    <property type="evidence" value="ECO:0007669"/>
    <property type="project" value="TreeGrafter"/>
</dbReference>
<dbReference type="EMBL" id="GBYB01006260">
    <property type="protein sequence ID" value="JAG76027.1"/>
    <property type="molecule type" value="Transcribed_RNA"/>
</dbReference>
<accession>A0A0C9RDC6</accession>
<evidence type="ECO:0000256" key="10">
    <source>
        <dbReference type="PROSITE-ProRule" id="PRU00042"/>
    </source>
</evidence>
<dbReference type="AlphaFoldDB" id="A0A0C9RDC6"/>
<feature type="domain" description="C2H2-type" evidence="13">
    <location>
        <begin position="350"/>
        <end position="372"/>
    </location>
</feature>
<dbReference type="Pfam" id="PF00096">
    <property type="entry name" value="zf-C2H2"/>
    <property type="match status" value="4"/>
</dbReference>
<proteinExistence type="predicted"/>
<name>A0A0C9RDC6_9HYME</name>
<dbReference type="GO" id="GO:0000981">
    <property type="term" value="F:DNA-binding transcription factor activity, RNA polymerase II-specific"/>
    <property type="evidence" value="ECO:0007669"/>
    <property type="project" value="TreeGrafter"/>
</dbReference>
<evidence type="ECO:0000256" key="8">
    <source>
        <dbReference type="ARBA" id="ARBA00023163"/>
    </source>
</evidence>
<feature type="domain" description="C2H2-type" evidence="13">
    <location>
        <begin position="463"/>
        <end position="490"/>
    </location>
</feature>
<dbReference type="InterPro" id="IPR050752">
    <property type="entry name" value="C2H2-ZF_domain"/>
</dbReference>
<dbReference type="SMART" id="SM00868">
    <property type="entry name" value="zf-AD"/>
    <property type="match status" value="1"/>
</dbReference>
<dbReference type="SUPFAM" id="SSF57716">
    <property type="entry name" value="Glucocorticoid receptor-like (DNA-binding domain)"/>
    <property type="match status" value="1"/>
</dbReference>
<dbReference type="FunFam" id="3.30.160.60:FF:000303">
    <property type="entry name" value="Zinc finger protein 41"/>
    <property type="match status" value="1"/>
</dbReference>
<keyword evidence="9" id="KW-0539">Nucleus</keyword>
<gene>
    <name evidence="15" type="primary">ZNF782</name>
    <name evidence="15" type="ORF">g.28454</name>
</gene>
<evidence type="ECO:0000256" key="3">
    <source>
        <dbReference type="ARBA" id="ARBA00022737"/>
    </source>
</evidence>
<dbReference type="Pfam" id="PF07776">
    <property type="entry name" value="zf-AD"/>
    <property type="match status" value="1"/>
</dbReference>
<dbReference type="PROSITE" id="PS50157">
    <property type="entry name" value="ZINC_FINGER_C2H2_2"/>
    <property type="match status" value="8"/>
</dbReference>
<evidence type="ECO:0000256" key="5">
    <source>
        <dbReference type="ARBA" id="ARBA00022833"/>
    </source>
</evidence>
<dbReference type="PANTHER" id="PTHR24384">
    <property type="entry name" value="FINGER PUTATIVE TRANSCRIPTION FACTOR FAMILY-RELATED"/>
    <property type="match status" value="1"/>
</dbReference>
<evidence type="ECO:0000256" key="7">
    <source>
        <dbReference type="ARBA" id="ARBA00023125"/>
    </source>
</evidence>
<comment type="subcellular location">
    <subcellularLocation>
        <location evidence="1">Nucleus</location>
    </subcellularLocation>
</comment>
<dbReference type="PROSITE" id="PS00028">
    <property type="entry name" value="ZINC_FINGER_C2H2_1"/>
    <property type="match status" value="7"/>
</dbReference>
<evidence type="ECO:0000256" key="9">
    <source>
        <dbReference type="ARBA" id="ARBA00023242"/>
    </source>
</evidence>
<feature type="region of interest" description="Disordered" evidence="12">
    <location>
        <begin position="149"/>
        <end position="219"/>
    </location>
</feature>
<keyword evidence="7" id="KW-0238">DNA-binding</keyword>
<dbReference type="SUPFAM" id="SSF57667">
    <property type="entry name" value="beta-beta-alpha zinc fingers"/>
    <property type="match status" value="3"/>
</dbReference>
<feature type="binding site" evidence="11">
    <location>
        <position position="10"/>
    </location>
    <ligand>
        <name>Zn(2+)</name>
        <dbReference type="ChEBI" id="CHEBI:29105"/>
    </ligand>
</feature>
<evidence type="ECO:0000256" key="2">
    <source>
        <dbReference type="ARBA" id="ARBA00022723"/>
    </source>
</evidence>
<dbReference type="Gene3D" id="3.30.160.60">
    <property type="entry name" value="Classic Zinc Finger"/>
    <property type="match status" value="5"/>
</dbReference>
<keyword evidence="3" id="KW-0677">Repeat</keyword>
<dbReference type="PROSITE" id="PS51915">
    <property type="entry name" value="ZAD"/>
    <property type="match status" value="1"/>
</dbReference>
<dbReference type="GO" id="GO:0008270">
    <property type="term" value="F:zinc ion binding"/>
    <property type="evidence" value="ECO:0007669"/>
    <property type="project" value="UniProtKB-UniRule"/>
</dbReference>
<feature type="domain" description="C2H2-type" evidence="13">
    <location>
        <begin position="323"/>
        <end position="351"/>
    </location>
</feature>
<dbReference type="PANTHER" id="PTHR24384:SF189">
    <property type="entry name" value="C2H2-TYPE DOMAIN-CONTAINING PROTEIN-RELATED"/>
    <property type="match status" value="1"/>
</dbReference>
<evidence type="ECO:0000259" key="13">
    <source>
        <dbReference type="PROSITE" id="PS50157"/>
    </source>
</evidence>
<feature type="domain" description="C2H2-type" evidence="13">
    <location>
        <begin position="408"/>
        <end position="436"/>
    </location>
</feature>
<feature type="compositionally biased region" description="Acidic residues" evidence="12">
    <location>
        <begin position="181"/>
        <end position="200"/>
    </location>
</feature>
<evidence type="ECO:0000256" key="6">
    <source>
        <dbReference type="ARBA" id="ARBA00023015"/>
    </source>
</evidence>
<feature type="binding site" evidence="11">
    <location>
        <position position="13"/>
    </location>
    <ligand>
        <name>Zn(2+)</name>
        <dbReference type="ChEBI" id="CHEBI:29105"/>
    </ligand>
</feature>
<feature type="binding site" evidence="11">
    <location>
        <position position="59"/>
    </location>
    <ligand>
        <name>Zn(2+)</name>
        <dbReference type="ChEBI" id="CHEBI:29105"/>
    </ligand>
</feature>
<reference evidence="15" key="1">
    <citation type="submission" date="2015-01" db="EMBL/GenBank/DDBJ databases">
        <title>Transcriptome Assembly of Fopius arisanus.</title>
        <authorList>
            <person name="Geib S."/>
        </authorList>
    </citation>
    <scope>NUCLEOTIDE SEQUENCE</scope>
</reference>
<feature type="domain" description="C2H2-type" evidence="13">
    <location>
        <begin position="546"/>
        <end position="573"/>
    </location>
</feature>
<feature type="compositionally biased region" description="Polar residues" evidence="12">
    <location>
        <begin position="149"/>
        <end position="172"/>
    </location>
</feature>
<keyword evidence="2 11" id="KW-0479">Metal-binding</keyword>
<keyword evidence="4 10" id="KW-0863">Zinc-finger</keyword>
<dbReference type="InterPro" id="IPR012934">
    <property type="entry name" value="Znf_AD"/>
</dbReference>
<evidence type="ECO:0000259" key="14">
    <source>
        <dbReference type="PROSITE" id="PS51915"/>
    </source>
</evidence>
<evidence type="ECO:0000256" key="11">
    <source>
        <dbReference type="PROSITE-ProRule" id="PRU01263"/>
    </source>
</evidence>
<protein>
    <submittedName>
        <fullName evidence="15">ZNF782 protein</fullName>
    </submittedName>
</protein>
<keyword evidence="8" id="KW-0804">Transcription</keyword>
<feature type="domain" description="C2H2-type" evidence="13">
    <location>
        <begin position="378"/>
        <end position="406"/>
    </location>
</feature>
<feature type="domain" description="ZAD" evidence="14">
    <location>
        <begin position="8"/>
        <end position="83"/>
    </location>
</feature>
<feature type="binding site" evidence="11">
    <location>
        <position position="56"/>
    </location>
    <ligand>
        <name>Zn(2+)</name>
        <dbReference type="ChEBI" id="CHEBI:29105"/>
    </ligand>
</feature>
<feature type="domain" description="C2H2-type" evidence="13">
    <location>
        <begin position="518"/>
        <end position="545"/>
    </location>
</feature>
<feature type="domain" description="C2H2-type" evidence="13">
    <location>
        <begin position="491"/>
        <end position="519"/>
    </location>
</feature>
<evidence type="ECO:0000256" key="12">
    <source>
        <dbReference type="SAM" id="MobiDB-lite"/>
    </source>
</evidence>
<evidence type="ECO:0000256" key="4">
    <source>
        <dbReference type="ARBA" id="ARBA00022771"/>
    </source>
</evidence>